<comment type="caution">
    <text evidence="2">The sequence shown here is derived from an EMBL/GenBank/DDBJ whole genome shotgun (WGS) entry which is preliminary data.</text>
</comment>
<dbReference type="InterPro" id="IPR041588">
    <property type="entry name" value="Integrase_H2C2"/>
</dbReference>
<feature type="domain" description="Integrase catalytic" evidence="1">
    <location>
        <begin position="117"/>
        <end position="239"/>
    </location>
</feature>
<keyword evidence="2" id="KW-0548">Nucleotidyltransferase</keyword>
<accession>A0ABQ5A5J1</accession>
<keyword evidence="2" id="KW-0808">Transferase</keyword>
<evidence type="ECO:0000313" key="2">
    <source>
        <dbReference type="EMBL" id="GJS97919.1"/>
    </source>
</evidence>
<keyword evidence="2" id="KW-0695">RNA-directed DNA polymerase</keyword>
<dbReference type="InterPro" id="IPR012337">
    <property type="entry name" value="RNaseH-like_sf"/>
</dbReference>
<dbReference type="PANTHER" id="PTHR34072:SF52">
    <property type="entry name" value="RIBONUCLEASE H"/>
    <property type="match status" value="1"/>
</dbReference>
<dbReference type="GO" id="GO:0003964">
    <property type="term" value="F:RNA-directed DNA polymerase activity"/>
    <property type="evidence" value="ECO:0007669"/>
    <property type="project" value="UniProtKB-KW"/>
</dbReference>
<sequence length="239" mass="28201">MWKRRWIELLNDYDYEIRYHLRKANVIADALSQKEWIKPLRDRALVITINLNLSLQIFDSQTEAIKEENVKNEILCGMDKEFETHPDGSHCIRSKIWLPHFGGLRDLIMHESYNSKYSIYPGSDKMYHDLKKLYWWPNMKADIATYSAHFLPIKETDKMEKLTILYIKEIVSRHGVPVLIILDLDGRLTSRCWQSLQEALGTRLDMSTAYYSQADGQSERTIQTLEYMLRACVMDFKNS</sequence>
<reference evidence="2" key="2">
    <citation type="submission" date="2022-01" db="EMBL/GenBank/DDBJ databases">
        <authorList>
            <person name="Yamashiro T."/>
            <person name="Shiraishi A."/>
            <person name="Satake H."/>
            <person name="Nakayama K."/>
        </authorList>
    </citation>
    <scope>NUCLEOTIDE SEQUENCE</scope>
</reference>
<name>A0ABQ5A5J1_9ASTR</name>
<dbReference type="Gene3D" id="3.30.420.10">
    <property type="entry name" value="Ribonuclease H-like superfamily/Ribonuclease H"/>
    <property type="match status" value="1"/>
</dbReference>
<keyword evidence="3" id="KW-1185">Reference proteome</keyword>
<organism evidence="2 3">
    <name type="scientific">Tanacetum coccineum</name>
    <dbReference type="NCBI Taxonomy" id="301880"/>
    <lineage>
        <taxon>Eukaryota</taxon>
        <taxon>Viridiplantae</taxon>
        <taxon>Streptophyta</taxon>
        <taxon>Embryophyta</taxon>
        <taxon>Tracheophyta</taxon>
        <taxon>Spermatophyta</taxon>
        <taxon>Magnoliopsida</taxon>
        <taxon>eudicotyledons</taxon>
        <taxon>Gunneridae</taxon>
        <taxon>Pentapetalae</taxon>
        <taxon>asterids</taxon>
        <taxon>campanulids</taxon>
        <taxon>Asterales</taxon>
        <taxon>Asteraceae</taxon>
        <taxon>Asteroideae</taxon>
        <taxon>Anthemideae</taxon>
        <taxon>Anthemidinae</taxon>
        <taxon>Tanacetum</taxon>
    </lineage>
</organism>
<reference evidence="2" key="1">
    <citation type="journal article" date="2022" name="Int. J. Mol. Sci.">
        <title>Draft Genome of Tanacetum Coccineum: Genomic Comparison of Closely Related Tanacetum-Family Plants.</title>
        <authorList>
            <person name="Yamashiro T."/>
            <person name="Shiraishi A."/>
            <person name="Nakayama K."/>
            <person name="Satake H."/>
        </authorList>
    </citation>
    <scope>NUCLEOTIDE SEQUENCE</scope>
</reference>
<proteinExistence type="predicted"/>
<evidence type="ECO:0000313" key="3">
    <source>
        <dbReference type="Proteomes" id="UP001151760"/>
    </source>
</evidence>
<dbReference type="SUPFAM" id="SSF53098">
    <property type="entry name" value="Ribonuclease H-like"/>
    <property type="match status" value="1"/>
</dbReference>
<evidence type="ECO:0000259" key="1">
    <source>
        <dbReference type="PROSITE" id="PS50994"/>
    </source>
</evidence>
<dbReference type="EMBL" id="BQNB010012001">
    <property type="protein sequence ID" value="GJS97919.1"/>
    <property type="molecule type" value="Genomic_DNA"/>
</dbReference>
<gene>
    <name evidence="2" type="ORF">Tco_0819089</name>
</gene>
<dbReference type="Proteomes" id="UP001151760">
    <property type="component" value="Unassembled WGS sequence"/>
</dbReference>
<dbReference type="InterPro" id="IPR036397">
    <property type="entry name" value="RNaseH_sf"/>
</dbReference>
<dbReference type="InterPro" id="IPR001584">
    <property type="entry name" value="Integrase_cat-core"/>
</dbReference>
<dbReference type="Pfam" id="PF17921">
    <property type="entry name" value="Integrase_H2C2"/>
    <property type="match status" value="1"/>
</dbReference>
<dbReference type="PROSITE" id="PS50994">
    <property type="entry name" value="INTEGRASE"/>
    <property type="match status" value="1"/>
</dbReference>
<protein>
    <submittedName>
        <fullName evidence="2">Reverse transcriptase domain-containing protein</fullName>
    </submittedName>
</protein>
<dbReference type="PANTHER" id="PTHR34072">
    <property type="entry name" value="ENZYMATIC POLYPROTEIN-RELATED"/>
    <property type="match status" value="1"/>
</dbReference>